<keyword evidence="3" id="KW-1185">Reference proteome</keyword>
<feature type="signal peptide" evidence="1">
    <location>
        <begin position="1"/>
        <end position="22"/>
    </location>
</feature>
<gene>
    <name evidence="2" type="ORF">H7C19_07920</name>
</gene>
<comment type="caution">
    <text evidence="2">The sequence shown here is derived from an EMBL/GenBank/DDBJ whole genome shotgun (WGS) entry which is preliminary data.</text>
</comment>
<proteinExistence type="predicted"/>
<dbReference type="Proteomes" id="UP000547209">
    <property type="component" value="Unassembled WGS sequence"/>
</dbReference>
<evidence type="ECO:0000313" key="3">
    <source>
        <dbReference type="Proteomes" id="UP000547209"/>
    </source>
</evidence>
<name>A0A7X0VFH3_9BACL</name>
<reference evidence="2 3" key="1">
    <citation type="submission" date="2020-08" db="EMBL/GenBank/DDBJ databases">
        <title>Cohnella phylogeny.</title>
        <authorList>
            <person name="Dunlap C."/>
        </authorList>
    </citation>
    <scope>NUCLEOTIDE SEQUENCE [LARGE SCALE GENOMIC DNA]</scope>
    <source>
        <strain evidence="2 3">DSM 28246</strain>
    </source>
</reference>
<accession>A0A7X0VFH3</accession>
<dbReference type="AlphaFoldDB" id="A0A7X0VFH3"/>
<keyword evidence="1" id="KW-0732">Signal</keyword>
<sequence length="707" mass="77386">MKRKLKNSLLLTAGIVFMSSAALPVLNLPIQHAQAASSTAVASPYKNISIGNQLSVKLVDSNLIPNENGNVASFTISFNNDGARDVQFIDYWARLRSNSGSQYTLTLLDADKKKSKIASKSSQTYTFYAQVGSKETLSNLNLQIIKFDFSTAGYERSLAKFTFPQGFTGTVKSGGFKAIPINNSFVNTRPDSLSLNKTLTGYKAKVKFLLRNASKVTIPLPTYDYYIQSSEGNMYKLTPTTKLDNFMLEPGVLKEVALSADLPALSNTTAFRLVVTQNVASKDGDKINIPVGSYVIPNKQVVENTTTNTKASYSNDFGTYDAELTNLQRLPWLSSDNVVAQVVIRNKGNSYLPLPAYLGKFILDNNVNVDAKEVQNTADVGLAPGAQTIVYLYGTIPYNYALNDINITLNQKDETEEVQLLSFNQKGTAFKLPTIPVGSAYESKDNGREVAVSIDSIRTYTGASSDYVAAYVNVTNAQQRNAELNAWTGYFKTSDGVFRPAKLLKGKGNVTPGHKEQIVLYADLPKNTNTKDMQLIIGEGVNEKGYATTEEGLLGYVNAVAFQVPGEVSASNQFQNLKVGPYTLNFSSLVTHLDVNEVKFGINVDIARDNTVDVFSPRKITMKIEDIGTGKAIISEDVEIENPQATRSWKQGFNTDLITKDLGSTMVGTNYMLSIYETIDGKTKLLASKSITWNPFTNWADPNAVNS</sequence>
<protein>
    <submittedName>
        <fullName evidence="2">Uncharacterized protein</fullName>
    </submittedName>
</protein>
<dbReference type="EMBL" id="JACJVP010000010">
    <property type="protein sequence ID" value="MBB6670614.1"/>
    <property type="molecule type" value="Genomic_DNA"/>
</dbReference>
<dbReference type="RefSeq" id="WP_185142075.1">
    <property type="nucleotide sequence ID" value="NZ_JACJVP010000010.1"/>
</dbReference>
<organism evidence="2 3">
    <name type="scientific">Cohnella nanjingensis</name>
    <dbReference type="NCBI Taxonomy" id="1387779"/>
    <lineage>
        <taxon>Bacteria</taxon>
        <taxon>Bacillati</taxon>
        <taxon>Bacillota</taxon>
        <taxon>Bacilli</taxon>
        <taxon>Bacillales</taxon>
        <taxon>Paenibacillaceae</taxon>
        <taxon>Cohnella</taxon>
    </lineage>
</organism>
<evidence type="ECO:0000313" key="2">
    <source>
        <dbReference type="EMBL" id="MBB6670614.1"/>
    </source>
</evidence>
<feature type="chain" id="PRO_5039534504" evidence="1">
    <location>
        <begin position="23"/>
        <end position="707"/>
    </location>
</feature>
<evidence type="ECO:0000256" key="1">
    <source>
        <dbReference type="SAM" id="SignalP"/>
    </source>
</evidence>